<comment type="catalytic activity">
    <reaction evidence="1">
        <text>ATP + protein L-histidine = ADP + protein N-phospho-L-histidine.</text>
        <dbReference type="EC" id="2.7.13.3"/>
    </reaction>
</comment>
<evidence type="ECO:0000256" key="3">
    <source>
        <dbReference type="ARBA" id="ARBA00012438"/>
    </source>
</evidence>
<sequence length="607" mass="68737">MRNVFSRLFLRHLSTKLIMTILLLLVFSISLTSSFYYSSSSAVIAKNVRASTKQSAQQSADYLSLILTVGSDIGQQIFRDSRIQEVIREERLGNLSIEQKYEMHETVNGIINNVMYTSSFVKSIYLLKEQGSSWGSGPLNFSKVKRYTLREHQWYLDVINNKKDDLWQPLHDDPFRGGGENSELVMSLVKPFRDLESGETLGVIMINLNGSLILEAIQRIQLGKTGRFFVIDPDGIVMIDANPAMRGQSIVDTPLGKRVMSDQASDLSEFEMDIEGTSTYVVTTKLKNDWTIIGTVPVHEIVGDIQKIQSTIWLYAVFFLLIASLIGLLFSNRITSPLKHLMRQMSLIEKSNFQARTQVKSVDEIGQLSHRFNRMAGQIETLIEEVHTEQSKKREAEIRALRYQINPHFLYNTLSSIRWMVKFNKAEEAYEGIASLVKLMEASMGKKGVFSTIKDELALLQTYMTIQRFRYGSSIGLQVRCEDELLEVLIPRMLLQPIVENAVFHGIAPKESDGEVHIRIRRLEEAYGVIEITIEDDGLGMNQDQLDRLLQFSSSEPKSGMFGIGLNHVHEMIQLYYGTHSGIRITSTPGVGTIVCLRLADKRGSQS</sequence>
<dbReference type="SUPFAM" id="SSF55874">
    <property type="entry name" value="ATPase domain of HSP90 chaperone/DNA topoisomerase II/histidine kinase"/>
    <property type="match status" value="1"/>
</dbReference>
<keyword evidence="11 14" id="KW-1133">Transmembrane helix</keyword>
<dbReference type="CDD" id="cd06225">
    <property type="entry name" value="HAMP"/>
    <property type="match status" value="1"/>
</dbReference>
<evidence type="ECO:0000313" key="17">
    <source>
        <dbReference type="EMBL" id="MFC5530510.1"/>
    </source>
</evidence>
<evidence type="ECO:0000256" key="6">
    <source>
        <dbReference type="ARBA" id="ARBA00022679"/>
    </source>
</evidence>
<dbReference type="PROSITE" id="PS50885">
    <property type="entry name" value="HAMP"/>
    <property type="match status" value="1"/>
</dbReference>
<dbReference type="SMART" id="SM00387">
    <property type="entry name" value="HATPase_c"/>
    <property type="match status" value="1"/>
</dbReference>
<dbReference type="SMART" id="SM00304">
    <property type="entry name" value="HAMP"/>
    <property type="match status" value="1"/>
</dbReference>
<evidence type="ECO:0000256" key="11">
    <source>
        <dbReference type="ARBA" id="ARBA00022989"/>
    </source>
</evidence>
<evidence type="ECO:0000256" key="12">
    <source>
        <dbReference type="ARBA" id="ARBA00023012"/>
    </source>
</evidence>
<keyword evidence="10" id="KW-0067">ATP-binding</keyword>
<keyword evidence="4" id="KW-1003">Cell membrane</keyword>
<dbReference type="InterPro" id="IPR004358">
    <property type="entry name" value="Sig_transdc_His_kin-like_C"/>
</dbReference>
<keyword evidence="8" id="KW-0547">Nucleotide-binding</keyword>
<evidence type="ECO:0000256" key="5">
    <source>
        <dbReference type="ARBA" id="ARBA00022553"/>
    </source>
</evidence>
<feature type="domain" description="Histidine kinase" evidence="15">
    <location>
        <begin position="494"/>
        <end position="603"/>
    </location>
</feature>
<dbReference type="Gene3D" id="3.30.450.20">
    <property type="entry name" value="PAS domain"/>
    <property type="match status" value="2"/>
</dbReference>
<dbReference type="Pfam" id="PF02518">
    <property type="entry name" value="HATPase_c"/>
    <property type="match status" value="1"/>
</dbReference>
<dbReference type="PANTHER" id="PTHR34220">
    <property type="entry name" value="SENSOR HISTIDINE KINASE YPDA"/>
    <property type="match status" value="1"/>
</dbReference>
<dbReference type="RefSeq" id="WP_378112446.1">
    <property type="nucleotide sequence ID" value="NZ_JBHSNC010000042.1"/>
</dbReference>
<feature type="transmembrane region" description="Helical" evidence="14">
    <location>
        <begin position="312"/>
        <end position="330"/>
    </location>
</feature>
<dbReference type="EC" id="2.7.13.3" evidence="3"/>
<evidence type="ECO:0000256" key="2">
    <source>
        <dbReference type="ARBA" id="ARBA00004651"/>
    </source>
</evidence>
<dbReference type="InterPro" id="IPR003594">
    <property type="entry name" value="HATPase_dom"/>
</dbReference>
<dbReference type="Gene3D" id="6.10.340.10">
    <property type="match status" value="1"/>
</dbReference>
<evidence type="ECO:0000256" key="10">
    <source>
        <dbReference type="ARBA" id="ARBA00022840"/>
    </source>
</evidence>
<evidence type="ECO:0000256" key="1">
    <source>
        <dbReference type="ARBA" id="ARBA00000085"/>
    </source>
</evidence>
<comment type="subcellular location">
    <subcellularLocation>
        <location evidence="2">Cell membrane</location>
        <topology evidence="2">Multi-pass membrane protein</topology>
    </subcellularLocation>
</comment>
<dbReference type="InterPro" id="IPR050640">
    <property type="entry name" value="Bact_2-comp_sensor_kinase"/>
</dbReference>
<dbReference type="PANTHER" id="PTHR34220:SF7">
    <property type="entry name" value="SENSOR HISTIDINE KINASE YPDA"/>
    <property type="match status" value="1"/>
</dbReference>
<dbReference type="EMBL" id="JBHSNC010000042">
    <property type="protein sequence ID" value="MFC5530510.1"/>
    <property type="molecule type" value="Genomic_DNA"/>
</dbReference>
<dbReference type="CDD" id="cd12912">
    <property type="entry name" value="PDC2_MCP_like"/>
    <property type="match status" value="1"/>
</dbReference>
<keyword evidence="13 14" id="KW-0472">Membrane</keyword>
<proteinExistence type="predicted"/>
<keyword evidence="6 17" id="KW-0808">Transferase</keyword>
<accession>A0ABW0R090</accession>
<comment type="caution">
    <text evidence="17">The sequence shown here is derived from an EMBL/GenBank/DDBJ whole genome shotgun (WGS) entry which is preliminary data.</text>
</comment>
<keyword evidence="18" id="KW-1185">Reference proteome</keyword>
<evidence type="ECO:0000256" key="8">
    <source>
        <dbReference type="ARBA" id="ARBA00022741"/>
    </source>
</evidence>
<dbReference type="Pfam" id="PF06580">
    <property type="entry name" value="His_kinase"/>
    <property type="match status" value="1"/>
</dbReference>
<dbReference type="InterPro" id="IPR005467">
    <property type="entry name" value="His_kinase_dom"/>
</dbReference>
<dbReference type="Pfam" id="PF02743">
    <property type="entry name" value="dCache_1"/>
    <property type="match status" value="1"/>
</dbReference>
<name>A0ABW0R090_9BACL</name>
<dbReference type="Proteomes" id="UP001596108">
    <property type="component" value="Unassembled WGS sequence"/>
</dbReference>
<dbReference type="InterPro" id="IPR033479">
    <property type="entry name" value="dCache_1"/>
</dbReference>
<keyword evidence="5" id="KW-0597">Phosphoprotein</keyword>
<dbReference type="InterPro" id="IPR036890">
    <property type="entry name" value="HATPase_C_sf"/>
</dbReference>
<gene>
    <name evidence="17" type="ORF">ACFPQ4_13820</name>
</gene>
<reference evidence="18" key="1">
    <citation type="journal article" date="2019" name="Int. J. Syst. Evol. Microbiol.">
        <title>The Global Catalogue of Microorganisms (GCM) 10K type strain sequencing project: providing services to taxonomists for standard genome sequencing and annotation.</title>
        <authorList>
            <consortium name="The Broad Institute Genomics Platform"/>
            <consortium name="The Broad Institute Genome Sequencing Center for Infectious Disease"/>
            <person name="Wu L."/>
            <person name="Ma J."/>
        </authorList>
    </citation>
    <scope>NUCLEOTIDE SEQUENCE [LARGE SCALE GENOMIC DNA]</scope>
    <source>
        <strain evidence="18">CGMCC 1.18578</strain>
    </source>
</reference>
<dbReference type="GO" id="GO:0004673">
    <property type="term" value="F:protein histidine kinase activity"/>
    <property type="evidence" value="ECO:0007669"/>
    <property type="project" value="UniProtKB-EC"/>
</dbReference>
<dbReference type="SUPFAM" id="SSF158472">
    <property type="entry name" value="HAMP domain-like"/>
    <property type="match status" value="1"/>
</dbReference>
<evidence type="ECO:0000313" key="18">
    <source>
        <dbReference type="Proteomes" id="UP001596108"/>
    </source>
</evidence>
<evidence type="ECO:0000256" key="7">
    <source>
        <dbReference type="ARBA" id="ARBA00022692"/>
    </source>
</evidence>
<organism evidence="17 18">
    <name type="scientific">Cohnella yongneupensis</name>
    <dbReference type="NCBI Taxonomy" id="425006"/>
    <lineage>
        <taxon>Bacteria</taxon>
        <taxon>Bacillati</taxon>
        <taxon>Bacillota</taxon>
        <taxon>Bacilli</taxon>
        <taxon>Bacillales</taxon>
        <taxon>Paenibacillaceae</taxon>
        <taxon>Cohnella</taxon>
    </lineage>
</organism>
<evidence type="ECO:0000256" key="13">
    <source>
        <dbReference type="ARBA" id="ARBA00023136"/>
    </source>
</evidence>
<evidence type="ECO:0000256" key="4">
    <source>
        <dbReference type="ARBA" id="ARBA00022475"/>
    </source>
</evidence>
<dbReference type="PRINTS" id="PR00344">
    <property type="entry name" value="BCTRLSENSOR"/>
</dbReference>
<protein>
    <recommendedName>
        <fullName evidence="3">histidine kinase</fullName>
        <ecNumber evidence="3">2.7.13.3</ecNumber>
    </recommendedName>
</protein>
<dbReference type="InterPro" id="IPR003660">
    <property type="entry name" value="HAMP_dom"/>
</dbReference>
<evidence type="ECO:0000256" key="9">
    <source>
        <dbReference type="ARBA" id="ARBA00022777"/>
    </source>
</evidence>
<dbReference type="Gene3D" id="3.30.565.10">
    <property type="entry name" value="Histidine kinase-like ATPase, C-terminal domain"/>
    <property type="match status" value="1"/>
</dbReference>
<keyword evidence="9 17" id="KW-0418">Kinase</keyword>
<evidence type="ECO:0000256" key="14">
    <source>
        <dbReference type="SAM" id="Phobius"/>
    </source>
</evidence>
<keyword evidence="7 14" id="KW-0812">Transmembrane</keyword>
<keyword evidence="12" id="KW-0902">Two-component regulatory system</keyword>
<dbReference type="PROSITE" id="PS50109">
    <property type="entry name" value="HIS_KIN"/>
    <property type="match status" value="1"/>
</dbReference>
<evidence type="ECO:0000259" key="16">
    <source>
        <dbReference type="PROSITE" id="PS50885"/>
    </source>
</evidence>
<dbReference type="Pfam" id="PF00672">
    <property type="entry name" value="HAMP"/>
    <property type="match status" value="1"/>
</dbReference>
<feature type="domain" description="HAMP" evidence="16">
    <location>
        <begin position="332"/>
        <end position="384"/>
    </location>
</feature>
<evidence type="ECO:0000259" key="15">
    <source>
        <dbReference type="PROSITE" id="PS50109"/>
    </source>
</evidence>
<dbReference type="InterPro" id="IPR010559">
    <property type="entry name" value="Sig_transdc_His_kin_internal"/>
</dbReference>